<dbReference type="Proteomes" id="UP000053038">
    <property type="component" value="Unassembled WGS sequence"/>
</dbReference>
<keyword evidence="2" id="KW-0378">Hydrolase</keyword>
<name>A0A7V8IIX8_9GAMM</name>
<dbReference type="GO" id="GO:0005737">
    <property type="term" value="C:cytoplasm"/>
    <property type="evidence" value="ECO:0007669"/>
    <property type="project" value="TreeGrafter"/>
</dbReference>
<dbReference type="PANTHER" id="PTHR45953:SF1">
    <property type="entry name" value="IDURONATE 2-SULFATASE"/>
    <property type="match status" value="1"/>
</dbReference>
<organism evidence="4 5">
    <name type="scientific">Pectobacterium fontis</name>
    <dbReference type="NCBI Taxonomy" id="2558042"/>
    <lineage>
        <taxon>Bacteria</taxon>
        <taxon>Pseudomonadati</taxon>
        <taxon>Pseudomonadota</taxon>
        <taxon>Gammaproteobacteria</taxon>
        <taxon>Enterobacterales</taxon>
        <taxon>Pectobacteriaceae</taxon>
        <taxon>Pectobacterium</taxon>
    </lineage>
</organism>
<comment type="caution">
    <text evidence="4">The sequence shown here is derived from an EMBL/GenBank/DDBJ whole genome shotgun (WGS) entry which is preliminary data.</text>
</comment>
<dbReference type="InterPro" id="IPR017850">
    <property type="entry name" value="Alkaline_phosphatase_core_sf"/>
</dbReference>
<evidence type="ECO:0000259" key="3">
    <source>
        <dbReference type="Pfam" id="PF00884"/>
    </source>
</evidence>
<keyword evidence="1" id="KW-0479">Metal-binding</keyword>
<sequence>MSRKNVIVIMSDEHNPNVLGCSGHPIIHTPHLDALAENGIRFTNAYTPCPICVPSRAAFATGKRVHHVRHWDNAMPYAGQEKGWGHILQQHGIKTASIGKLHYRDKEDPVGFDEEIIPMHVVGGYGMVWGSIRDPYLKKGNDERMLGDYIGAGDSHYTEYDKNITEKTKAWLRNAALSNESFVLYVGLVAPHFPLIVPQEFFDLYPADILPPAKLLPQDGYHRHPWVQNYADFDSTESKFKSEEERLKAFSAYYGLCSYLDNNIGDILSVLNETGLNNNTTVIYTSDHGDNLGARGLWGKSTLYQESVGIPMIISGPNIAPGVCHTPVDLLDLFPTILSLAGCEYESEMSERPGVSILDIAQQPKNDERVIFSEYHAAGSNTAAYMIRKGDWKYHYYVRHEAELFNLVSDPEETKNLINDPAYAAIREDLHAELLRICHPEETDQRAKIDQADLIARIGGLEKARLLGPKGATPAPKKAQI</sequence>
<dbReference type="PANTHER" id="PTHR45953">
    <property type="entry name" value="IDURONATE 2-SULFATASE"/>
    <property type="match status" value="1"/>
</dbReference>
<dbReference type="OrthoDB" id="9803751at2"/>
<gene>
    <name evidence="4" type="ORF">OI69_09665</name>
</gene>
<dbReference type="GO" id="GO:0008484">
    <property type="term" value="F:sulfuric ester hydrolase activity"/>
    <property type="evidence" value="ECO:0007669"/>
    <property type="project" value="TreeGrafter"/>
</dbReference>
<dbReference type="Gene3D" id="3.40.720.10">
    <property type="entry name" value="Alkaline Phosphatase, subunit A"/>
    <property type="match status" value="1"/>
</dbReference>
<dbReference type="GO" id="GO:0046872">
    <property type="term" value="F:metal ion binding"/>
    <property type="evidence" value="ECO:0007669"/>
    <property type="project" value="UniProtKB-KW"/>
</dbReference>
<dbReference type="RefSeq" id="WP_039349350.1">
    <property type="nucleotide sequence ID" value="NZ_JSXC01000030.1"/>
</dbReference>
<evidence type="ECO:0000313" key="5">
    <source>
        <dbReference type="Proteomes" id="UP000053038"/>
    </source>
</evidence>
<dbReference type="InterPro" id="IPR000917">
    <property type="entry name" value="Sulfatase_N"/>
</dbReference>
<dbReference type="EMBL" id="JSXC01000030">
    <property type="protein sequence ID" value="KHN51911.1"/>
    <property type="molecule type" value="Genomic_DNA"/>
</dbReference>
<protein>
    <submittedName>
        <fullName evidence="4">Sulfatase</fullName>
    </submittedName>
</protein>
<dbReference type="Pfam" id="PF00884">
    <property type="entry name" value="Sulfatase"/>
    <property type="match status" value="1"/>
</dbReference>
<dbReference type="SUPFAM" id="SSF53649">
    <property type="entry name" value="Alkaline phosphatase-like"/>
    <property type="match status" value="1"/>
</dbReference>
<accession>A0A7V8IIX8</accession>
<evidence type="ECO:0000256" key="1">
    <source>
        <dbReference type="ARBA" id="ARBA00022723"/>
    </source>
</evidence>
<keyword evidence="5" id="KW-1185">Reference proteome</keyword>
<dbReference type="AlphaFoldDB" id="A0A7V8IIX8"/>
<feature type="domain" description="Sulfatase N-terminal" evidence="3">
    <location>
        <begin position="4"/>
        <end position="342"/>
    </location>
</feature>
<proteinExistence type="predicted"/>
<evidence type="ECO:0000313" key="4">
    <source>
        <dbReference type="EMBL" id="KHN51911.1"/>
    </source>
</evidence>
<evidence type="ECO:0000256" key="2">
    <source>
        <dbReference type="ARBA" id="ARBA00022801"/>
    </source>
</evidence>
<reference evidence="4 5" key="1">
    <citation type="submission" date="2014-10" db="EMBL/GenBank/DDBJ databases">
        <title>Genome sequence of Pectobacterium carotovorum M022.</title>
        <authorList>
            <person name="Chan K.-G."/>
            <person name="Tan W.-S."/>
        </authorList>
    </citation>
    <scope>NUCLEOTIDE SEQUENCE [LARGE SCALE GENOMIC DNA]</scope>
    <source>
        <strain evidence="4 5">M022</strain>
    </source>
</reference>
<dbReference type="CDD" id="cd16037">
    <property type="entry name" value="sulfatase_like"/>
    <property type="match status" value="1"/>
</dbReference>